<protein>
    <submittedName>
        <fullName evidence="1">Uncharacterized protein</fullName>
    </submittedName>
</protein>
<dbReference type="EMBL" id="JRES01001474">
    <property type="protein sequence ID" value="KNC22617.1"/>
    <property type="molecule type" value="Genomic_DNA"/>
</dbReference>
<accession>A0A0L0BRF2</accession>
<evidence type="ECO:0000313" key="1">
    <source>
        <dbReference type="EMBL" id="KNC22617.1"/>
    </source>
</evidence>
<proteinExistence type="predicted"/>
<dbReference type="Proteomes" id="UP000037069">
    <property type="component" value="Unassembled WGS sequence"/>
</dbReference>
<sequence>MSSKPKKSKHSTSTDIHIIKNCEVLAEHSVCLKSIVFSFWNTPKYIKQFPIKSEEELLKWEDGINEENKDKIFFK</sequence>
<name>A0A0L0BRF2_LUCCU</name>
<organism evidence="1 2">
    <name type="scientific">Lucilia cuprina</name>
    <name type="common">Green bottle fly</name>
    <name type="synonym">Australian sheep blowfly</name>
    <dbReference type="NCBI Taxonomy" id="7375"/>
    <lineage>
        <taxon>Eukaryota</taxon>
        <taxon>Metazoa</taxon>
        <taxon>Ecdysozoa</taxon>
        <taxon>Arthropoda</taxon>
        <taxon>Hexapoda</taxon>
        <taxon>Insecta</taxon>
        <taxon>Pterygota</taxon>
        <taxon>Neoptera</taxon>
        <taxon>Endopterygota</taxon>
        <taxon>Diptera</taxon>
        <taxon>Brachycera</taxon>
        <taxon>Muscomorpha</taxon>
        <taxon>Oestroidea</taxon>
        <taxon>Calliphoridae</taxon>
        <taxon>Luciliinae</taxon>
        <taxon>Lucilia</taxon>
    </lineage>
</organism>
<reference evidence="1 2" key="1">
    <citation type="journal article" date="2015" name="Nat. Commun.">
        <title>Lucilia cuprina genome unlocks parasitic fly biology to underpin future interventions.</title>
        <authorList>
            <person name="Anstead C.A."/>
            <person name="Korhonen P.K."/>
            <person name="Young N.D."/>
            <person name="Hall R.S."/>
            <person name="Jex A.R."/>
            <person name="Murali S.C."/>
            <person name="Hughes D.S."/>
            <person name="Lee S.F."/>
            <person name="Perry T."/>
            <person name="Stroehlein A.J."/>
            <person name="Ansell B.R."/>
            <person name="Breugelmans B."/>
            <person name="Hofmann A."/>
            <person name="Qu J."/>
            <person name="Dugan S."/>
            <person name="Lee S.L."/>
            <person name="Chao H."/>
            <person name="Dinh H."/>
            <person name="Han Y."/>
            <person name="Doddapaneni H.V."/>
            <person name="Worley K.C."/>
            <person name="Muzny D.M."/>
            <person name="Ioannidis P."/>
            <person name="Waterhouse R.M."/>
            <person name="Zdobnov E.M."/>
            <person name="James P.J."/>
            <person name="Bagnall N.H."/>
            <person name="Kotze A.C."/>
            <person name="Gibbs R.A."/>
            <person name="Richards S."/>
            <person name="Batterham P."/>
            <person name="Gasser R.B."/>
        </authorList>
    </citation>
    <scope>NUCLEOTIDE SEQUENCE [LARGE SCALE GENOMIC DNA]</scope>
    <source>
        <strain evidence="1 2">LS</strain>
        <tissue evidence="1">Full body</tissue>
    </source>
</reference>
<evidence type="ECO:0000313" key="2">
    <source>
        <dbReference type="Proteomes" id="UP000037069"/>
    </source>
</evidence>
<keyword evidence="2" id="KW-1185">Reference proteome</keyword>
<gene>
    <name evidence="1" type="ORF">FF38_01627</name>
</gene>
<comment type="caution">
    <text evidence="1">The sequence shown here is derived from an EMBL/GenBank/DDBJ whole genome shotgun (WGS) entry which is preliminary data.</text>
</comment>
<dbReference type="AlphaFoldDB" id="A0A0L0BRF2"/>